<sequence>MASTNRHGTSLLQSMLAVTQRTMLIVLMLALQYPAQSQSTFFLANADVHDDRTKSMSMRIMSLVADYASDSDDNSTSEPESTVQPPLDTASGARRGIAAVLPPPKGRGTSSDANAARQPPPSAASSTEEARQSRKVKIVVPLPDRAALSDDDDDNDSSAKHGPVQNTTGSASNAPRSSLSAFLPPPKQYRPPKSLGQAGSTARHDQLGTALGEDAHIVEPVSSSSEAHGDTAANEAAVSAMIPHSLRKRQQQKTSSSKGQDAEAMDLFSLNALEESESREYGGVESITRSIGASTAALDDDAATVATPSTSSNSSSSYGHDTYHHMAYPQEGVYAYDGGVGQASSDAHATDGYNDQMTLSDEAIAALSGRRKRQYDFAPVNIVDVNLADRLGGPGRGDSTDDVGTNAAMQLNAVAGSNKRHRHNIMYLGNLASNYEQAFEERAALGRKNRRETAAKYGFR</sequence>
<evidence type="ECO:0000256" key="1">
    <source>
        <dbReference type="SAM" id="MobiDB-lite"/>
    </source>
</evidence>
<evidence type="ECO:0000313" key="3">
    <source>
        <dbReference type="Proteomes" id="UP000278143"/>
    </source>
</evidence>
<dbReference type="PANTHER" id="PTHR13621:SF2">
    <property type="entry name" value="PROLINE-RICH PROTEIN PRCC"/>
    <property type="match status" value="1"/>
</dbReference>
<reference evidence="3" key="1">
    <citation type="journal article" date="2018" name="Nat. Microbiol.">
        <title>Leveraging single-cell genomics to expand the fungal tree of life.</title>
        <authorList>
            <person name="Ahrendt S.R."/>
            <person name="Quandt C.A."/>
            <person name="Ciobanu D."/>
            <person name="Clum A."/>
            <person name="Salamov A."/>
            <person name="Andreopoulos B."/>
            <person name="Cheng J.F."/>
            <person name="Woyke T."/>
            <person name="Pelin A."/>
            <person name="Henrissat B."/>
            <person name="Reynolds N.K."/>
            <person name="Benny G.L."/>
            <person name="Smith M.E."/>
            <person name="James T.Y."/>
            <person name="Grigoriev I.V."/>
        </authorList>
    </citation>
    <scope>NUCLEOTIDE SEQUENCE [LARGE SCALE GENOMIC DNA]</scope>
    <source>
        <strain evidence="3">Benny S71-1</strain>
    </source>
</reference>
<feature type="region of interest" description="Disordered" evidence="1">
    <location>
        <begin position="69"/>
        <end position="203"/>
    </location>
</feature>
<dbReference type="EMBL" id="KZ989513">
    <property type="protein sequence ID" value="RKP26108.1"/>
    <property type="molecule type" value="Genomic_DNA"/>
</dbReference>
<feature type="compositionally biased region" description="Polar residues" evidence="1">
    <location>
        <begin position="164"/>
        <end position="180"/>
    </location>
</feature>
<dbReference type="AlphaFoldDB" id="A0A4P9Z1A2"/>
<feature type="region of interest" description="Disordered" evidence="1">
    <location>
        <begin position="302"/>
        <end position="323"/>
    </location>
</feature>
<feature type="compositionally biased region" description="Low complexity" evidence="1">
    <location>
        <begin position="302"/>
        <end position="317"/>
    </location>
</feature>
<dbReference type="Pfam" id="PF10253">
    <property type="entry name" value="PRCC"/>
    <property type="match status" value="1"/>
</dbReference>
<dbReference type="OrthoDB" id="206969at2759"/>
<gene>
    <name evidence="2" type="ORF">SYNPS1DRAFT_28183</name>
</gene>
<dbReference type="PANTHER" id="PTHR13621">
    <property type="entry name" value="PROLINE-RICH PROTEIN PRCC"/>
    <property type="match status" value="1"/>
</dbReference>
<organism evidence="2 3">
    <name type="scientific">Syncephalis pseudoplumigaleata</name>
    <dbReference type="NCBI Taxonomy" id="1712513"/>
    <lineage>
        <taxon>Eukaryota</taxon>
        <taxon>Fungi</taxon>
        <taxon>Fungi incertae sedis</taxon>
        <taxon>Zoopagomycota</taxon>
        <taxon>Zoopagomycotina</taxon>
        <taxon>Zoopagomycetes</taxon>
        <taxon>Zoopagales</taxon>
        <taxon>Piptocephalidaceae</taxon>
        <taxon>Syncephalis</taxon>
    </lineage>
</organism>
<dbReference type="Proteomes" id="UP000278143">
    <property type="component" value="Unassembled WGS sequence"/>
</dbReference>
<proteinExistence type="predicted"/>
<evidence type="ECO:0000313" key="2">
    <source>
        <dbReference type="EMBL" id="RKP26108.1"/>
    </source>
</evidence>
<dbReference type="InterPro" id="IPR018800">
    <property type="entry name" value="PRCC"/>
</dbReference>
<protein>
    <submittedName>
        <fullName evidence="2">Mitotic checkpoint regulator, MAD2B-interacting-domain-containing protein</fullName>
    </submittedName>
</protein>
<keyword evidence="3" id="KW-1185">Reference proteome</keyword>
<name>A0A4P9Z1A2_9FUNG</name>
<accession>A0A4P9Z1A2</accession>
<dbReference type="GO" id="GO:0005634">
    <property type="term" value="C:nucleus"/>
    <property type="evidence" value="ECO:0007669"/>
    <property type="project" value="TreeGrafter"/>
</dbReference>
<feature type="region of interest" description="Disordered" evidence="1">
    <location>
        <begin position="243"/>
        <end position="263"/>
    </location>
</feature>